<dbReference type="GO" id="GO:0016485">
    <property type="term" value="P:protein processing"/>
    <property type="evidence" value="ECO:0007669"/>
    <property type="project" value="TreeGrafter"/>
</dbReference>
<dbReference type="SUPFAM" id="SSF53163">
    <property type="entry name" value="HybD-like"/>
    <property type="match status" value="1"/>
</dbReference>
<sequence length="192" mass="21704">MGRPQIMNILILGIGNILFQDEGIGAHFIHYLDEKYEFISQENSVSLVDGGTLAQRLIPEIIKYDEVLIIDCIDAINSKAGDVFFFDFKKVPSNINWQGSAHEVEMLQTLNMIDMNKDLPTTHILGVIPKRVADDTTFELSSEIIQASKTMEKVVVDYLTKHQITVKQIKEVDIKEIALVSFKRDIKNGPKV</sequence>
<dbReference type="Proteomes" id="UP000035462">
    <property type="component" value="Unassembled WGS sequence"/>
</dbReference>
<reference evidence="5 6" key="1">
    <citation type="submission" date="2014-01" db="EMBL/GenBank/DDBJ databases">
        <title>Development of a Comparative Genomic Fingerprinting Assay for High Resolution Genotyping of Arcobacter butzleri.</title>
        <authorList>
            <person name="Webb A.L."/>
            <person name="Inglis G.D."/>
            <person name="Kruczkiewicz P."/>
            <person name="Selinger L.B."/>
            <person name="Taboada E.N."/>
        </authorList>
    </citation>
    <scope>NUCLEOTIDE SEQUENCE [LARGE SCALE GENOMIC DNA]</scope>
    <source>
        <strain evidence="5 6">L352</strain>
    </source>
</reference>
<comment type="caution">
    <text evidence="5">The sequence shown here is derived from an EMBL/GenBank/DDBJ whole genome shotgun (WGS) entry which is preliminary data.</text>
</comment>
<accession>A0A837JA34</accession>
<dbReference type="FunFam" id="3.40.50.1450:FF:000005">
    <property type="entry name" value="Hydrogenase maturation protease HycI"/>
    <property type="match status" value="1"/>
</dbReference>
<evidence type="ECO:0000313" key="5">
    <source>
        <dbReference type="EMBL" id="KLE04149.1"/>
    </source>
</evidence>
<dbReference type="PANTHER" id="PTHR30302">
    <property type="entry name" value="HYDROGENASE 1 MATURATION PROTEASE"/>
    <property type="match status" value="1"/>
</dbReference>
<dbReference type="InterPro" id="IPR023430">
    <property type="entry name" value="Pept_HybD-like_dom_sf"/>
</dbReference>
<dbReference type="AlphaFoldDB" id="A0A837JA34"/>
<comment type="similarity">
    <text evidence="1">Belongs to the peptidase A31 family.</text>
</comment>
<gene>
    <name evidence="5" type="ORF">AF77_07700</name>
</gene>
<proteinExistence type="inferred from homology"/>
<dbReference type="InterPro" id="IPR000671">
    <property type="entry name" value="Peptidase_A31"/>
</dbReference>
<evidence type="ECO:0000256" key="2">
    <source>
        <dbReference type="ARBA" id="ARBA00022670"/>
    </source>
</evidence>
<organism evidence="5 6">
    <name type="scientific">Aliarcobacter butzleri L352</name>
    <dbReference type="NCBI Taxonomy" id="1447260"/>
    <lineage>
        <taxon>Bacteria</taxon>
        <taxon>Pseudomonadati</taxon>
        <taxon>Campylobacterota</taxon>
        <taxon>Epsilonproteobacteria</taxon>
        <taxon>Campylobacterales</taxon>
        <taxon>Arcobacteraceae</taxon>
        <taxon>Aliarcobacter</taxon>
    </lineage>
</organism>
<evidence type="ECO:0000256" key="3">
    <source>
        <dbReference type="ARBA" id="ARBA00022750"/>
    </source>
</evidence>
<evidence type="ECO:0000256" key="4">
    <source>
        <dbReference type="ARBA" id="ARBA00022801"/>
    </source>
</evidence>
<keyword evidence="4" id="KW-0378">Hydrolase</keyword>
<keyword evidence="3" id="KW-0064">Aspartyl protease</keyword>
<dbReference type="EMBL" id="JAIT01000055">
    <property type="protein sequence ID" value="KLE04149.1"/>
    <property type="molecule type" value="Genomic_DNA"/>
</dbReference>
<dbReference type="GO" id="GO:0004190">
    <property type="term" value="F:aspartic-type endopeptidase activity"/>
    <property type="evidence" value="ECO:0007669"/>
    <property type="project" value="UniProtKB-KW"/>
</dbReference>
<dbReference type="PRINTS" id="PR00446">
    <property type="entry name" value="HYDRGNUPTAKE"/>
</dbReference>
<name>A0A837JA34_9BACT</name>
<dbReference type="Pfam" id="PF01750">
    <property type="entry name" value="HycI"/>
    <property type="match status" value="1"/>
</dbReference>
<protein>
    <submittedName>
        <fullName evidence="5">Protein hydD</fullName>
    </submittedName>
</protein>
<evidence type="ECO:0000313" key="6">
    <source>
        <dbReference type="Proteomes" id="UP000035462"/>
    </source>
</evidence>
<evidence type="ECO:0000256" key="1">
    <source>
        <dbReference type="ARBA" id="ARBA00006814"/>
    </source>
</evidence>
<dbReference type="Gene3D" id="3.40.50.1450">
    <property type="entry name" value="HybD-like"/>
    <property type="match status" value="1"/>
</dbReference>
<keyword evidence="2" id="KW-0645">Protease</keyword>
<dbReference type="GO" id="GO:0008047">
    <property type="term" value="F:enzyme activator activity"/>
    <property type="evidence" value="ECO:0007669"/>
    <property type="project" value="InterPro"/>
</dbReference>
<dbReference type="CDD" id="cd06062">
    <property type="entry name" value="H2MP_MemB-H2up"/>
    <property type="match status" value="1"/>
</dbReference>
<dbReference type="PANTHER" id="PTHR30302:SF1">
    <property type="entry name" value="HYDROGENASE 2 MATURATION PROTEASE"/>
    <property type="match status" value="1"/>
</dbReference>
<dbReference type="NCBIfam" id="TIGR00072">
    <property type="entry name" value="hydrog_prot"/>
    <property type="match status" value="1"/>
</dbReference>